<evidence type="ECO:0000256" key="1">
    <source>
        <dbReference type="ARBA" id="ARBA00008950"/>
    </source>
</evidence>
<sequence>MKRIGVMSDSHGRVPKQVYEFFKDTDIILHCGDIGSDEVLEELRLFKPTIAVWGNCDNRYELNDVKEFQIFTLENLRLMMTHIGGYPKHYNPSLIKRFRDEKPDIFLCGHSHILRVMYDRDFDFLLINPGACGKMGIHNKCTLVRLALDKGKAKDLEVMDFSKY</sequence>
<comment type="cofactor">
    <cofactor evidence="2">
        <name>a divalent metal cation</name>
        <dbReference type="ChEBI" id="CHEBI:60240"/>
    </cofactor>
</comment>
<dbReference type="InterPro" id="IPR000979">
    <property type="entry name" value="Phosphodiesterase_MJ0936/Vps29"/>
</dbReference>
<dbReference type="Pfam" id="PF12850">
    <property type="entry name" value="Metallophos_2"/>
    <property type="match status" value="1"/>
</dbReference>
<feature type="domain" description="Calcineurin-like phosphoesterase" evidence="3">
    <location>
        <begin position="3"/>
        <end position="149"/>
    </location>
</feature>
<dbReference type="Gene3D" id="3.60.21.10">
    <property type="match status" value="1"/>
</dbReference>
<protein>
    <recommendedName>
        <fullName evidence="2">Phosphoesterase</fullName>
        <ecNumber evidence="2">3.1.4.-</ecNumber>
    </recommendedName>
</protein>
<dbReference type="InterPro" id="IPR024654">
    <property type="entry name" value="Calcineurin-like_PHP_lpxH"/>
</dbReference>
<comment type="similarity">
    <text evidence="1 2">Belongs to the metallophosphoesterase superfamily. YfcE family.</text>
</comment>
<reference evidence="4" key="2">
    <citation type="submission" date="2021-04" db="EMBL/GenBank/DDBJ databases">
        <authorList>
            <person name="Gilroy R."/>
        </authorList>
    </citation>
    <scope>NUCLEOTIDE SEQUENCE</scope>
    <source>
        <strain evidence="4">Gambia16-930</strain>
    </source>
</reference>
<dbReference type="GO" id="GO:0016787">
    <property type="term" value="F:hydrolase activity"/>
    <property type="evidence" value="ECO:0007669"/>
    <property type="project" value="UniProtKB-UniRule"/>
</dbReference>
<gene>
    <name evidence="4" type="ORF">IAC47_05195</name>
</gene>
<accession>A0A9D1RJ91</accession>
<evidence type="ECO:0000313" key="4">
    <source>
        <dbReference type="EMBL" id="HIW87652.1"/>
    </source>
</evidence>
<keyword evidence="2" id="KW-0479">Metal-binding</keyword>
<dbReference type="EMBL" id="DXGG01000164">
    <property type="protein sequence ID" value="HIW87652.1"/>
    <property type="molecule type" value="Genomic_DNA"/>
</dbReference>
<evidence type="ECO:0000256" key="2">
    <source>
        <dbReference type="RuleBase" id="RU362039"/>
    </source>
</evidence>
<evidence type="ECO:0000259" key="3">
    <source>
        <dbReference type="Pfam" id="PF12850"/>
    </source>
</evidence>
<dbReference type="AlphaFoldDB" id="A0A9D1RJ91"/>
<name>A0A9D1RJ91_9BACT</name>
<dbReference type="GO" id="GO:0046872">
    <property type="term" value="F:metal ion binding"/>
    <property type="evidence" value="ECO:0007669"/>
    <property type="project" value="UniProtKB-KW"/>
</dbReference>
<dbReference type="NCBIfam" id="TIGR00040">
    <property type="entry name" value="yfcE"/>
    <property type="match status" value="1"/>
</dbReference>
<reference evidence="4" key="1">
    <citation type="journal article" date="2021" name="PeerJ">
        <title>Extensive microbial diversity within the chicken gut microbiome revealed by metagenomics and culture.</title>
        <authorList>
            <person name="Gilroy R."/>
            <person name="Ravi A."/>
            <person name="Getino M."/>
            <person name="Pursley I."/>
            <person name="Horton D.L."/>
            <person name="Alikhan N.F."/>
            <person name="Baker D."/>
            <person name="Gharbi K."/>
            <person name="Hall N."/>
            <person name="Watson M."/>
            <person name="Adriaenssens E.M."/>
            <person name="Foster-Nyarko E."/>
            <person name="Jarju S."/>
            <person name="Secka A."/>
            <person name="Antonio M."/>
            <person name="Oren A."/>
            <person name="Chaudhuri R.R."/>
            <person name="La Ragione R."/>
            <person name="Hildebrand F."/>
            <person name="Pallen M.J."/>
        </authorList>
    </citation>
    <scope>NUCLEOTIDE SEQUENCE</scope>
    <source>
        <strain evidence="4">Gambia16-930</strain>
    </source>
</reference>
<dbReference type="Proteomes" id="UP000824267">
    <property type="component" value="Unassembled WGS sequence"/>
</dbReference>
<proteinExistence type="inferred from homology"/>
<dbReference type="PANTHER" id="PTHR11124">
    <property type="entry name" value="VACUOLAR SORTING PROTEIN VPS29"/>
    <property type="match status" value="1"/>
</dbReference>
<dbReference type="SUPFAM" id="SSF56300">
    <property type="entry name" value="Metallo-dependent phosphatases"/>
    <property type="match status" value="1"/>
</dbReference>
<comment type="caution">
    <text evidence="4">The sequence shown here is derived from an EMBL/GenBank/DDBJ whole genome shotgun (WGS) entry which is preliminary data.</text>
</comment>
<dbReference type="InterPro" id="IPR029052">
    <property type="entry name" value="Metallo-depent_PP-like"/>
</dbReference>
<evidence type="ECO:0000313" key="5">
    <source>
        <dbReference type="Proteomes" id="UP000824267"/>
    </source>
</evidence>
<dbReference type="EC" id="3.1.4.-" evidence="2"/>
<organism evidence="4 5">
    <name type="scientific">Candidatus Onthomorpha intestinigallinarum</name>
    <dbReference type="NCBI Taxonomy" id="2840880"/>
    <lineage>
        <taxon>Bacteria</taxon>
        <taxon>Pseudomonadati</taxon>
        <taxon>Bacteroidota</taxon>
        <taxon>Bacteroidia</taxon>
        <taxon>Bacteroidales</taxon>
        <taxon>Candidatus Onthomorpha</taxon>
    </lineage>
</organism>